<evidence type="ECO:0000313" key="3">
    <source>
        <dbReference type="EMBL" id="KAK1631764.1"/>
    </source>
</evidence>
<proteinExistence type="predicted"/>
<sequence length="436" mass="48699">MARSRRVKWLNHYSSAQTILIVGDGDFSFSLALATAFGSGENLVATSLDSYEVLAHKYTKAQSNAMELKRMGAKVLHGISAKSMMRHSYLETRRFHRIVFNFPHAGFNGKEYEMHVVMFQKQDYPGYNQKRGDGAKSNQTFPLGDCSTFKFGVKPNEGQEDSFCDDFTQALVCVGDSQIPSLATTNKNKNHRDAERALKTGQEMASIHVQLRVGEYVYNHLRKWRQRWLTISRLRDLSGAQWCEDTKCIVLEAEHYCGRVVDHPNDAEFLNVPVANYDEMHTIFSFGLATGKYAVGSSEPLGSAAGNPAPEDADTQESDTVKLDGAPEKAGNAPEKVTGGKRKRGAFADDELVAFTNMIVAVKDVAQAIRDNKPTDMHPDMYNVVMDMLGFAEDDLMAALSHLVDHKAQGSSFVNMIEPHRVLWLRNYLGKFHSKV</sequence>
<dbReference type="GO" id="GO:0070475">
    <property type="term" value="P:rRNA base methylation"/>
    <property type="evidence" value="ECO:0007669"/>
    <property type="project" value="InterPro"/>
</dbReference>
<dbReference type="PANTHER" id="PTHR47127">
    <property type="entry name" value="10A19I.15"/>
    <property type="match status" value="1"/>
</dbReference>
<protein>
    <recommendedName>
        <fullName evidence="2">25S rRNA (uridine-N(3))-methyltransferase BMT5-like domain-containing protein</fullName>
    </recommendedName>
</protein>
<dbReference type="Proteomes" id="UP001231189">
    <property type="component" value="Unassembled WGS sequence"/>
</dbReference>
<comment type="caution">
    <text evidence="3">The sequence shown here is derived from an EMBL/GenBank/DDBJ whole genome shotgun (WGS) entry which is preliminary data.</text>
</comment>
<keyword evidence="4" id="KW-1185">Reference proteome</keyword>
<organism evidence="3 4">
    <name type="scientific">Lolium multiflorum</name>
    <name type="common">Italian ryegrass</name>
    <name type="synonym">Lolium perenne subsp. multiflorum</name>
    <dbReference type="NCBI Taxonomy" id="4521"/>
    <lineage>
        <taxon>Eukaryota</taxon>
        <taxon>Viridiplantae</taxon>
        <taxon>Streptophyta</taxon>
        <taxon>Embryophyta</taxon>
        <taxon>Tracheophyta</taxon>
        <taxon>Spermatophyta</taxon>
        <taxon>Magnoliopsida</taxon>
        <taxon>Liliopsida</taxon>
        <taxon>Poales</taxon>
        <taxon>Poaceae</taxon>
        <taxon>BOP clade</taxon>
        <taxon>Pooideae</taxon>
        <taxon>Poodae</taxon>
        <taxon>Poeae</taxon>
        <taxon>Poeae Chloroplast Group 2 (Poeae type)</taxon>
        <taxon>Loliodinae</taxon>
        <taxon>Loliinae</taxon>
        <taxon>Lolium</taxon>
    </lineage>
</organism>
<accession>A0AAD8RVA5</accession>
<dbReference type="InterPro" id="IPR019446">
    <property type="entry name" value="BMT5-like"/>
</dbReference>
<reference evidence="3" key="1">
    <citation type="submission" date="2023-07" db="EMBL/GenBank/DDBJ databases">
        <title>A chromosome-level genome assembly of Lolium multiflorum.</title>
        <authorList>
            <person name="Chen Y."/>
            <person name="Copetti D."/>
            <person name="Kolliker R."/>
            <person name="Studer B."/>
        </authorList>
    </citation>
    <scope>NUCLEOTIDE SEQUENCE</scope>
    <source>
        <strain evidence="3">02402/16</strain>
        <tissue evidence="3">Leaf</tissue>
    </source>
</reference>
<feature type="domain" description="25S rRNA (uridine-N(3))-methyltransferase BMT5-like" evidence="2">
    <location>
        <begin position="20"/>
        <end position="113"/>
    </location>
</feature>
<feature type="region of interest" description="Disordered" evidence="1">
    <location>
        <begin position="301"/>
        <end position="342"/>
    </location>
</feature>
<gene>
    <name evidence="3" type="ORF">QYE76_006079</name>
</gene>
<dbReference type="GO" id="GO:0070042">
    <property type="term" value="F:rRNA (uridine-N3-)-methyltransferase activity"/>
    <property type="evidence" value="ECO:0007669"/>
    <property type="project" value="InterPro"/>
</dbReference>
<evidence type="ECO:0000256" key="1">
    <source>
        <dbReference type="SAM" id="MobiDB-lite"/>
    </source>
</evidence>
<dbReference type="AlphaFoldDB" id="A0AAD8RVA5"/>
<dbReference type="Pfam" id="PF10354">
    <property type="entry name" value="BMT5-like"/>
    <property type="match status" value="1"/>
</dbReference>
<name>A0AAD8RVA5_LOLMU</name>
<dbReference type="EMBL" id="JAUUTY010000005">
    <property type="protein sequence ID" value="KAK1631764.1"/>
    <property type="molecule type" value="Genomic_DNA"/>
</dbReference>
<evidence type="ECO:0000259" key="2">
    <source>
        <dbReference type="Pfam" id="PF10354"/>
    </source>
</evidence>
<evidence type="ECO:0000313" key="4">
    <source>
        <dbReference type="Proteomes" id="UP001231189"/>
    </source>
</evidence>